<accession>A0A7R9BQN3</accession>
<gene>
    <name evidence="2" type="ORF">NMOB1V02_LOCUS6515</name>
</gene>
<dbReference type="EMBL" id="CAJPEX010001373">
    <property type="protein sequence ID" value="CAG0918971.1"/>
    <property type="molecule type" value="Genomic_DNA"/>
</dbReference>
<dbReference type="AlphaFoldDB" id="A0A7R9BQN3"/>
<reference evidence="2" key="1">
    <citation type="submission" date="2020-11" db="EMBL/GenBank/DDBJ databases">
        <authorList>
            <person name="Tran Van P."/>
        </authorList>
    </citation>
    <scope>NUCLEOTIDE SEQUENCE</scope>
</reference>
<dbReference type="OrthoDB" id="6497308at2759"/>
<dbReference type="Proteomes" id="UP000678499">
    <property type="component" value="Unassembled WGS sequence"/>
</dbReference>
<keyword evidence="3" id="KW-1185">Reference proteome</keyword>
<organism evidence="2">
    <name type="scientific">Notodromas monacha</name>
    <dbReference type="NCBI Taxonomy" id="399045"/>
    <lineage>
        <taxon>Eukaryota</taxon>
        <taxon>Metazoa</taxon>
        <taxon>Ecdysozoa</taxon>
        <taxon>Arthropoda</taxon>
        <taxon>Crustacea</taxon>
        <taxon>Oligostraca</taxon>
        <taxon>Ostracoda</taxon>
        <taxon>Podocopa</taxon>
        <taxon>Podocopida</taxon>
        <taxon>Cypridocopina</taxon>
        <taxon>Cypridoidea</taxon>
        <taxon>Cyprididae</taxon>
        <taxon>Notodromas</taxon>
    </lineage>
</organism>
<evidence type="ECO:0000256" key="1">
    <source>
        <dbReference type="SAM" id="MobiDB-lite"/>
    </source>
</evidence>
<protein>
    <submittedName>
        <fullName evidence="2">Uncharacterized protein</fullName>
    </submittedName>
</protein>
<feature type="region of interest" description="Disordered" evidence="1">
    <location>
        <begin position="530"/>
        <end position="577"/>
    </location>
</feature>
<evidence type="ECO:0000313" key="3">
    <source>
        <dbReference type="Proteomes" id="UP000678499"/>
    </source>
</evidence>
<name>A0A7R9BQN3_9CRUS</name>
<proteinExistence type="predicted"/>
<dbReference type="EMBL" id="OA883410">
    <property type="protein sequence ID" value="CAD7278819.1"/>
    <property type="molecule type" value="Genomic_DNA"/>
</dbReference>
<feature type="region of interest" description="Disordered" evidence="1">
    <location>
        <begin position="1"/>
        <end position="23"/>
    </location>
</feature>
<sequence length="707" mass="78609">MMTATASLGMPPSSGTPVVKQERQDDPEIVALAEKMRVANEARLAQLLQRPMAALPLGSMLRPGQQAITSYYGRNIGIRPGLPGSAQLMRPPAPPPPADDENALDINSKKGRFGWHPFKKEYIPYIFRQEEKFCAVRMVETKLLHKFLPHLPTDIVSCTCIRSYFITDDEAKLLNEINEKHCGGMFSKEGQFSSKDLVVLLNEAKQFYEFLETCFRKIVLGTHDANIDRCGFFRINGDSVVPYTVKNGDKFVPLFYFEGETDRLRAKSVKIEGWELSYLKFCCKVQGIRNELFATDSCPVVSLNDIKQHFPERTDFQEYWPSNIAISAMPAVAQQIQQNVHTQHRQLAQANVVAQQIQQNVHSQQRQLAQANVPKFMNHPNLNGVVGWSGGTVASTQALNPSYQAVARFSVPTAQNIVAAQQVYTLGGMAAPPSRVAAAQANSAALRNSAYPLQVVGNPTKGAQLVNGQVAQSFTVNMDKSGQNQATVQWQQQIAQANANGMRRMPARQPPALLPMNTAALLNNVLRAQQQQQQQAASGSSRVQTALRMRRPAQQDDDIIDLSSPPSSPLPAAGHKDNRIPLHQIAQVGPGMARLYAVRKVLIQNKQLYAITMDTNQNSELLVRVRDVYTQFYPTCKESDLQRAFQVLGASLYKLNDAQTQAFINAGVSMPSNLIVPMVLKSDVERFTLQLTYMMTQNNMAKRQRTQ</sequence>
<evidence type="ECO:0000313" key="2">
    <source>
        <dbReference type="EMBL" id="CAD7278819.1"/>
    </source>
</evidence>